<keyword evidence="2" id="KW-1185">Reference proteome</keyword>
<dbReference type="PANTHER" id="PTHR47585">
    <property type="match status" value="1"/>
</dbReference>
<reference evidence="1" key="1">
    <citation type="journal article" date="2020" name="Stud. Mycol.">
        <title>101 Dothideomycetes genomes: a test case for predicting lifestyles and emergence of pathogens.</title>
        <authorList>
            <person name="Haridas S."/>
            <person name="Albert R."/>
            <person name="Binder M."/>
            <person name="Bloem J."/>
            <person name="Labutti K."/>
            <person name="Salamov A."/>
            <person name="Andreopoulos B."/>
            <person name="Baker S."/>
            <person name="Barry K."/>
            <person name="Bills G."/>
            <person name="Bluhm B."/>
            <person name="Cannon C."/>
            <person name="Castanera R."/>
            <person name="Culley D."/>
            <person name="Daum C."/>
            <person name="Ezra D."/>
            <person name="Gonzalez J."/>
            <person name="Henrissat B."/>
            <person name="Kuo A."/>
            <person name="Liang C."/>
            <person name="Lipzen A."/>
            <person name="Lutzoni F."/>
            <person name="Magnuson J."/>
            <person name="Mondo S."/>
            <person name="Nolan M."/>
            <person name="Ohm R."/>
            <person name="Pangilinan J."/>
            <person name="Park H.-J."/>
            <person name="Ramirez L."/>
            <person name="Alfaro M."/>
            <person name="Sun H."/>
            <person name="Tritt A."/>
            <person name="Yoshinaga Y."/>
            <person name="Zwiers L.-H."/>
            <person name="Turgeon B."/>
            <person name="Goodwin S."/>
            <person name="Spatafora J."/>
            <person name="Crous P."/>
            <person name="Grigoriev I."/>
        </authorList>
    </citation>
    <scope>NUCLEOTIDE SEQUENCE</scope>
    <source>
        <strain evidence="1">CBS 675.92</strain>
    </source>
</reference>
<accession>A0A6A5T939</accession>
<gene>
    <name evidence="1" type="ORF">CC80DRAFT_297921</name>
</gene>
<dbReference type="PANTHER" id="PTHR47585:SF2">
    <property type="entry name" value="DUF1446 DOMAIN PROTEIN (AFU_ORTHOLOGUE AFUA_6G11420)"/>
    <property type="match status" value="1"/>
</dbReference>
<organism evidence="1 2">
    <name type="scientific">Byssothecium circinans</name>
    <dbReference type="NCBI Taxonomy" id="147558"/>
    <lineage>
        <taxon>Eukaryota</taxon>
        <taxon>Fungi</taxon>
        <taxon>Dikarya</taxon>
        <taxon>Ascomycota</taxon>
        <taxon>Pezizomycotina</taxon>
        <taxon>Dothideomycetes</taxon>
        <taxon>Pleosporomycetidae</taxon>
        <taxon>Pleosporales</taxon>
        <taxon>Massarineae</taxon>
        <taxon>Massarinaceae</taxon>
        <taxon>Byssothecium</taxon>
    </lineage>
</organism>
<evidence type="ECO:0000313" key="2">
    <source>
        <dbReference type="Proteomes" id="UP000800035"/>
    </source>
</evidence>
<dbReference type="Proteomes" id="UP000800035">
    <property type="component" value="Unassembled WGS sequence"/>
</dbReference>
<dbReference type="OrthoDB" id="10265871at2759"/>
<proteinExistence type="predicted"/>
<dbReference type="EMBL" id="ML977049">
    <property type="protein sequence ID" value="KAF1948770.1"/>
    <property type="molecule type" value="Genomic_DNA"/>
</dbReference>
<evidence type="ECO:0000313" key="1">
    <source>
        <dbReference type="EMBL" id="KAF1948770.1"/>
    </source>
</evidence>
<sequence length="71" mass="8083">MKNLLVDEYKGGRIGRCEFPGMRAVHFLLKNHLDRGVSCTLMVEFLAKNCAGYLRARVVDVSLRFLARGRI</sequence>
<name>A0A6A5T939_9PLEO</name>
<protein>
    <submittedName>
        <fullName evidence="1">Uncharacterized protein</fullName>
    </submittedName>
</protein>
<dbReference type="AlphaFoldDB" id="A0A6A5T939"/>